<protein>
    <submittedName>
        <fullName evidence="1">Uncharacterized protein</fullName>
    </submittedName>
</protein>
<accession>A0ABN3KW96</accession>
<sequence length="141" mass="15635">MSRQKSPPFRHSQRDDLGILISASPTTGLPASDPGMTHERTACTFRQVRSRCRSRRLNCTGQAMCARAAPRAPRLLRGSSRWAAAENSSRVRHEKTLVPRALAAARPFRLSPTTGPSTDVKEVRFILFDGRAYDAFAKRLG</sequence>
<name>A0ABN3KW96_STRLO</name>
<keyword evidence="2" id="KW-1185">Reference proteome</keyword>
<dbReference type="Proteomes" id="UP001501777">
    <property type="component" value="Unassembled WGS sequence"/>
</dbReference>
<comment type="caution">
    <text evidence="1">The sequence shown here is derived from an EMBL/GenBank/DDBJ whole genome shotgun (WGS) entry which is preliminary data.</text>
</comment>
<organism evidence="1 2">
    <name type="scientific">Streptomyces longisporus</name>
    <dbReference type="NCBI Taxonomy" id="1948"/>
    <lineage>
        <taxon>Bacteria</taxon>
        <taxon>Bacillati</taxon>
        <taxon>Actinomycetota</taxon>
        <taxon>Actinomycetes</taxon>
        <taxon>Kitasatosporales</taxon>
        <taxon>Streptomycetaceae</taxon>
        <taxon>Streptomyces</taxon>
    </lineage>
</organism>
<dbReference type="EMBL" id="BAAASG010000001">
    <property type="protein sequence ID" value="GAA2471398.1"/>
    <property type="molecule type" value="Genomic_DNA"/>
</dbReference>
<evidence type="ECO:0000313" key="2">
    <source>
        <dbReference type="Proteomes" id="UP001501777"/>
    </source>
</evidence>
<reference evidence="1 2" key="1">
    <citation type="journal article" date="2019" name="Int. J. Syst. Evol. Microbiol.">
        <title>The Global Catalogue of Microorganisms (GCM) 10K type strain sequencing project: providing services to taxonomists for standard genome sequencing and annotation.</title>
        <authorList>
            <consortium name="The Broad Institute Genomics Platform"/>
            <consortium name="The Broad Institute Genome Sequencing Center for Infectious Disease"/>
            <person name="Wu L."/>
            <person name="Ma J."/>
        </authorList>
    </citation>
    <scope>NUCLEOTIDE SEQUENCE [LARGE SCALE GENOMIC DNA]</scope>
    <source>
        <strain evidence="1 2">JCM 4395</strain>
    </source>
</reference>
<evidence type="ECO:0000313" key="1">
    <source>
        <dbReference type="EMBL" id="GAA2471398.1"/>
    </source>
</evidence>
<gene>
    <name evidence="1" type="ORF">GCM10010276_02070</name>
</gene>
<proteinExistence type="predicted"/>